<proteinExistence type="inferred from homology"/>
<evidence type="ECO:0000256" key="6">
    <source>
        <dbReference type="ARBA" id="ARBA00022729"/>
    </source>
</evidence>
<reference evidence="9 10" key="1">
    <citation type="journal article" date="2009" name="Nat. Genet.">
        <title>The genome of the cucumber, Cucumis sativus L.</title>
        <authorList>
            <person name="Huang S."/>
            <person name="Li R."/>
            <person name="Zhang Z."/>
            <person name="Li L."/>
            <person name="Gu X."/>
            <person name="Fan W."/>
            <person name="Lucas W.J."/>
            <person name="Wang X."/>
            <person name="Xie B."/>
            <person name="Ni P."/>
            <person name="Ren Y."/>
            <person name="Zhu H."/>
            <person name="Li J."/>
            <person name="Lin K."/>
            <person name="Jin W."/>
            <person name="Fei Z."/>
            <person name="Li G."/>
            <person name="Staub J."/>
            <person name="Kilian A."/>
            <person name="van der Vossen E.A."/>
            <person name="Wu Y."/>
            <person name="Guo J."/>
            <person name="He J."/>
            <person name="Jia Z."/>
            <person name="Ren Y."/>
            <person name="Tian G."/>
            <person name="Lu Y."/>
            <person name="Ruan J."/>
            <person name="Qian W."/>
            <person name="Wang M."/>
            <person name="Huang Q."/>
            <person name="Li B."/>
            <person name="Xuan Z."/>
            <person name="Cao J."/>
            <person name="Asan"/>
            <person name="Wu Z."/>
            <person name="Zhang J."/>
            <person name="Cai Q."/>
            <person name="Bai Y."/>
            <person name="Zhao B."/>
            <person name="Han Y."/>
            <person name="Li Y."/>
            <person name="Li X."/>
            <person name="Wang S."/>
            <person name="Shi Q."/>
            <person name="Liu S."/>
            <person name="Cho W.K."/>
            <person name="Kim J.Y."/>
            <person name="Xu Y."/>
            <person name="Heller-Uszynska K."/>
            <person name="Miao H."/>
            <person name="Cheng Z."/>
            <person name="Zhang S."/>
            <person name="Wu J."/>
            <person name="Yang Y."/>
            <person name="Kang H."/>
            <person name="Li M."/>
            <person name="Liang H."/>
            <person name="Ren X."/>
            <person name="Shi Z."/>
            <person name="Wen M."/>
            <person name="Jian M."/>
            <person name="Yang H."/>
            <person name="Zhang G."/>
            <person name="Yang Z."/>
            <person name="Chen R."/>
            <person name="Liu S."/>
            <person name="Li J."/>
            <person name="Ma L."/>
            <person name="Liu H."/>
            <person name="Zhou Y."/>
            <person name="Zhao J."/>
            <person name="Fang X."/>
            <person name="Li G."/>
            <person name="Fang L."/>
            <person name="Li Y."/>
            <person name="Liu D."/>
            <person name="Zheng H."/>
            <person name="Zhang Y."/>
            <person name="Qin N."/>
            <person name="Li Z."/>
            <person name="Yang G."/>
            <person name="Yang S."/>
            <person name="Bolund L."/>
            <person name="Kristiansen K."/>
            <person name="Zheng H."/>
            <person name="Li S."/>
            <person name="Zhang X."/>
            <person name="Yang H."/>
            <person name="Wang J."/>
            <person name="Sun R."/>
            <person name="Zhang B."/>
            <person name="Jiang S."/>
            <person name="Wang J."/>
            <person name="Du Y."/>
            <person name="Li S."/>
        </authorList>
    </citation>
    <scope>NUCLEOTIDE SEQUENCE [LARGE SCALE GENOMIC DNA]</scope>
    <source>
        <strain evidence="10">cv. 9930</strain>
    </source>
</reference>
<dbReference type="OMA" id="CWKFCVE"/>
<reference evidence="9 10" key="3">
    <citation type="journal article" date="2010" name="BMC Genomics">
        <title>Transcriptome sequencing and comparative analysis of cucumber flowers with different sex types.</title>
        <authorList>
            <person name="Guo S."/>
            <person name="Zheng Y."/>
            <person name="Joung J.G."/>
            <person name="Liu S."/>
            <person name="Zhang Z."/>
            <person name="Crasta O.R."/>
            <person name="Sobral B.W."/>
            <person name="Xu Y."/>
            <person name="Huang S."/>
            <person name="Fei Z."/>
        </authorList>
    </citation>
    <scope>NUCLEOTIDE SEQUENCE [LARGE SCALE GENOMIC DNA]</scope>
    <source>
        <strain evidence="10">cv. 9930</strain>
    </source>
</reference>
<evidence type="ECO:0000256" key="3">
    <source>
        <dbReference type="ARBA" id="ARBA00022525"/>
    </source>
</evidence>
<organism evidence="9 10">
    <name type="scientific">Cucumis sativus</name>
    <name type="common">Cucumber</name>
    <dbReference type="NCBI Taxonomy" id="3659"/>
    <lineage>
        <taxon>Eukaryota</taxon>
        <taxon>Viridiplantae</taxon>
        <taxon>Streptophyta</taxon>
        <taxon>Embryophyta</taxon>
        <taxon>Tracheophyta</taxon>
        <taxon>Spermatophyta</taxon>
        <taxon>Magnoliopsida</taxon>
        <taxon>eudicotyledons</taxon>
        <taxon>Gunneridae</taxon>
        <taxon>Pentapetalae</taxon>
        <taxon>rosids</taxon>
        <taxon>fabids</taxon>
        <taxon>Cucurbitales</taxon>
        <taxon>Cucurbitaceae</taxon>
        <taxon>Benincaseae</taxon>
        <taxon>Cucumis</taxon>
    </lineage>
</organism>
<dbReference type="GO" id="GO:0050832">
    <property type="term" value="P:defense response to fungus"/>
    <property type="evidence" value="ECO:0007669"/>
    <property type="project" value="UniProtKB-KW"/>
</dbReference>
<keyword evidence="3" id="KW-0964">Secreted</keyword>
<feature type="chain" id="PRO_5001973158" description="Knottin scorpion toxin-like domain-containing protein" evidence="8">
    <location>
        <begin position="28"/>
        <end position="79"/>
    </location>
</feature>
<evidence type="ECO:0000256" key="8">
    <source>
        <dbReference type="SAM" id="SignalP"/>
    </source>
</evidence>
<evidence type="ECO:0008006" key="11">
    <source>
        <dbReference type="Google" id="ProtNLM"/>
    </source>
</evidence>
<gene>
    <name evidence="9" type="ORF">Csa_1G573030</name>
</gene>
<sequence>MAKLGAIFSWVFVAFLVLYAGSMNTNAQLCCNNHRELGSCVPGVDDDYDGKCWHHCIVGCERGGFCKKLWYGHVCHCYC</sequence>
<keyword evidence="5" id="KW-0295">Fungicide</keyword>
<dbReference type="PANTHER" id="PTHR34453:SF3">
    <property type="entry name" value="DEFENSIN-LIKE (DEFL) FAMILY PROTEIN-RELATED"/>
    <property type="match status" value="1"/>
</dbReference>
<accession>A0A0A0LWJ9</accession>
<evidence type="ECO:0000313" key="10">
    <source>
        <dbReference type="Proteomes" id="UP000029981"/>
    </source>
</evidence>
<evidence type="ECO:0000313" key="9">
    <source>
        <dbReference type="EMBL" id="KGN66133.1"/>
    </source>
</evidence>
<keyword evidence="6 8" id="KW-0732">Signal</keyword>
<dbReference type="Proteomes" id="UP000029981">
    <property type="component" value="Chromosome 1"/>
</dbReference>
<comment type="similarity">
    <text evidence="2">Belongs to the DEFL family.</text>
</comment>
<dbReference type="PANTHER" id="PTHR34453">
    <property type="entry name" value="DEFENSIN-LIKE (DEFL) FAMILY PROTEIN-RELATED"/>
    <property type="match status" value="1"/>
</dbReference>
<dbReference type="Gramene" id="KGN66133">
    <property type="protein sequence ID" value="KGN66133"/>
    <property type="gene ID" value="Csa_1G573030"/>
</dbReference>
<feature type="signal peptide" evidence="8">
    <location>
        <begin position="1"/>
        <end position="27"/>
    </location>
</feature>
<keyword evidence="7" id="KW-0611">Plant defense</keyword>
<evidence type="ECO:0000256" key="7">
    <source>
        <dbReference type="ARBA" id="ARBA00022821"/>
    </source>
</evidence>
<comment type="subcellular location">
    <subcellularLocation>
        <location evidence="1">Secreted</location>
    </subcellularLocation>
</comment>
<dbReference type="GO" id="GO:0031640">
    <property type="term" value="P:killing of cells of another organism"/>
    <property type="evidence" value="ECO:0007669"/>
    <property type="project" value="UniProtKB-KW"/>
</dbReference>
<name>A0A0A0LWJ9_CUCSA</name>
<reference evidence="9 10" key="4">
    <citation type="journal article" date="2011" name="BMC Genomics">
        <title>RNA-Seq improves annotation of protein-coding genes in the cucumber genome.</title>
        <authorList>
            <person name="Li Z."/>
            <person name="Zhang Z."/>
            <person name="Yan P."/>
            <person name="Huang S."/>
            <person name="Fei Z."/>
            <person name="Lin K."/>
        </authorList>
    </citation>
    <scope>NUCLEOTIDE SEQUENCE [LARGE SCALE GENOMIC DNA]</scope>
    <source>
        <strain evidence="10">cv. 9930</strain>
    </source>
</reference>
<evidence type="ECO:0000256" key="5">
    <source>
        <dbReference type="ARBA" id="ARBA00022577"/>
    </source>
</evidence>
<keyword evidence="10" id="KW-1185">Reference proteome</keyword>
<evidence type="ECO:0000256" key="2">
    <source>
        <dbReference type="ARBA" id="ARBA00006722"/>
    </source>
</evidence>
<protein>
    <recommendedName>
        <fullName evidence="11">Knottin scorpion toxin-like domain-containing protein</fullName>
    </recommendedName>
</protein>
<dbReference type="InterPro" id="IPR022618">
    <property type="entry name" value="Defensin-like_20-28"/>
</dbReference>
<dbReference type="Pfam" id="PF10868">
    <property type="entry name" value="Defensin_like"/>
    <property type="match status" value="1"/>
</dbReference>
<dbReference type="AlphaFoldDB" id="A0A0A0LWJ9"/>
<evidence type="ECO:0000256" key="4">
    <source>
        <dbReference type="ARBA" id="ARBA00022529"/>
    </source>
</evidence>
<evidence type="ECO:0000256" key="1">
    <source>
        <dbReference type="ARBA" id="ARBA00004613"/>
    </source>
</evidence>
<keyword evidence="4" id="KW-0929">Antimicrobial</keyword>
<dbReference type="GO" id="GO:0005576">
    <property type="term" value="C:extracellular region"/>
    <property type="evidence" value="ECO:0007669"/>
    <property type="project" value="UniProtKB-SubCell"/>
</dbReference>
<dbReference type="EMBL" id="CM002922">
    <property type="protein sequence ID" value="KGN66133.1"/>
    <property type="molecule type" value="Genomic_DNA"/>
</dbReference>
<reference evidence="9 10" key="2">
    <citation type="journal article" date="2009" name="PLoS ONE">
        <title>An integrated genetic and cytogenetic map of the cucumber genome.</title>
        <authorList>
            <person name="Ren Y."/>
            <person name="Zhang Z."/>
            <person name="Liu J."/>
            <person name="Staub J.E."/>
            <person name="Han Y."/>
            <person name="Cheng Z."/>
            <person name="Li X."/>
            <person name="Lu J."/>
            <person name="Miao H."/>
            <person name="Kang H."/>
            <person name="Xie B."/>
            <person name="Gu X."/>
            <person name="Wang X."/>
            <person name="Du Y."/>
            <person name="Jin W."/>
            <person name="Huang S."/>
        </authorList>
    </citation>
    <scope>NUCLEOTIDE SEQUENCE [LARGE SCALE GENOMIC DNA]</scope>
    <source>
        <strain evidence="10">cv. 9930</strain>
    </source>
</reference>